<feature type="region of interest" description="Disordered" evidence="1">
    <location>
        <begin position="13"/>
        <end position="106"/>
    </location>
</feature>
<evidence type="ECO:0000313" key="2">
    <source>
        <dbReference type="EMBL" id="KAJ6678027.1"/>
    </source>
</evidence>
<feature type="compositionally biased region" description="Basic and acidic residues" evidence="1">
    <location>
        <begin position="28"/>
        <end position="57"/>
    </location>
</feature>
<organism evidence="2 3">
    <name type="scientific">Salix viminalis</name>
    <name type="common">Common osier</name>
    <name type="synonym">Basket willow</name>
    <dbReference type="NCBI Taxonomy" id="40686"/>
    <lineage>
        <taxon>Eukaryota</taxon>
        <taxon>Viridiplantae</taxon>
        <taxon>Streptophyta</taxon>
        <taxon>Embryophyta</taxon>
        <taxon>Tracheophyta</taxon>
        <taxon>Spermatophyta</taxon>
        <taxon>Magnoliopsida</taxon>
        <taxon>eudicotyledons</taxon>
        <taxon>Gunneridae</taxon>
        <taxon>Pentapetalae</taxon>
        <taxon>rosids</taxon>
        <taxon>fabids</taxon>
        <taxon>Malpighiales</taxon>
        <taxon>Salicaceae</taxon>
        <taxon>Saliceae</taxon>
        <taxon>Salix</taxon>
    </lineage>
</organism>
<dbReference type="AlphaFoldDB" id="A0A9Q0NXY9"/>
<dbReference type="EMBL" id="JAPFFL010000014">
    <property type="protein sequence ID" value="KAJ6678027.1"/>
    <property type="molecule type" value="Genomic_DNA"/>
</dbReference>
<name>A0A9Q0NXY9_SALVM</name>
<accession>A0A9Q0NXY9</accession>
<reference evidence="2" key="2">
    <citation type="journal article" date="2023" name="Int. J. Mol. Sci.">
        <title>De Novo Assembly and Annotation of 11 Diverse Shrub Willow (Salix) Genomes Reveals Novel Gene Organization in Sex-Linked Regions.</title>
        <authorList>
            <person name="Hyden B."/>
            <person name="Feng K."/>
            <person name="Yates T.B."/>
            <person name="Jawdy S."/>
            <person name="Cereghino C."/>
            <person name="Smart L.B."/>
            <person name="Muchero W."/>
        </authorList>
    </citation>
    <scope>NUCLEOTIDE SEQUENCE [LARGE SCALE GENOMIC DNA]</scope>
    <source>
        <tissue evidence="2">Shoot tip</tissue>
    </source>
</reference>
<keyword evidence="3" id="KW-1185">Reference proteome</keyword>
<evidence type="ECO:0000256" key="1">
    <source>
        <dbReference type="SAM" id="MobiDB-lite"/>
    </source>
</evidence>
<feature type="compositionally biased region" description="Basic and acidic residues" evidence="1">
    <location>
        <begin position="67"/>
        <end position="97"/>
    </location>
</feature>
<protein>
    <submittedName>
        <fullName evidence="2">Uncharacterized protein</fullName>
    </submittedName>
</protein>
<sequence>MLISLGKLLAAVRARRERGKENRRRRHEVLSGDKLYRGESQEREGGRESKEKTRGVERGQALAAMRARGERQGEKIEGENRVERGHAPRRGESQGRERVRKSKVRT</sequence>
<reference evidence="2" key="1">
    <citation type="submission" date="2022-11" db="EMBL/GenBank/DDBJ databases">
        <authorList>
            <person name="Hyden B.L."/>
            <person name="Feng K."/>
            <person name="Yates T."/>
            <person name="Jawdy S."/>
            <person name="Smart L.B."/>
            <person name="Muchero W."/>
        </authorList>
    </citation>
    <scope>NUCLEOTIDE SEQUENCE</scope>
    <source>
        <tissue evidence="2">Shoot tip</tissue>
    </source>
</reference>
<comment type="caution">
    <text evidence="2">The sequence shown here is derived from an EMBL/GenBank/DDBJ whole genome shotgun (WGS) entry which is preliminary data.</text>
</comment>
<dbReference type="Proteomes" id="UP001151529">
    <property type="component" value="Chromosome 7"/>
</dbReference>
<gene>
    <name evidence="2" type="ORF">OIU85_008596</name>
</gene>
<evidence type="ECO:0000313" key="3">
    <source>
        <dbReference type="Proteomes" id="UP001151529"/>
    </source>
</evidence>
<proteinExistence type="predicted"/>
<feature type="compositionally biased region" description="Basic residues" evidence="1">
    <location>
        <begin position="13"/>
        <end position="27"/>
    </location>
</feature>